<dbReference type="Proteomes" id="UP000002035">
    <property type="component" value="Unassembled WGS sequence"/>
</dbReference>
<evidence type="ECO:0000256" key="1">
    <source>
        <dbReference type="SAM" id="MobiDB-lite"/>
    </source>
</evidence>
<dbReference type="HOGENOM" id="CLU_1586084_0_0_1"/>
<organism evidence="2 3">
    <name type="scientific">Arthroderma otae (strain ATCC MYA-4605 / CBS 113480)</name>
    <name type="common">Microsporum canis</name>
    <dbReference type="NCBI Taxonomy" id="554155"/>
    <lineage>
        <taxon>Eukaryota</taxon>
        <taxon>Fungi</taxon>
        <taxon>Dikarya</taxon>
        <taxon>Ascomycota</taxon>
        <taxon>Pezizomycotina</taxon>
        <taxon>Eurotiomycetes</taxon>
        <taxon>Eurotiomycetidae</taxon>
        <taxon>Onygenales</taxon>
        <taxon>Arthrodermataceae</taxon>
        <taxon>Microsporum</taxon>
    </lineage>
</organism>
<keyword evidence="3" id="KW-1185">Reference proteome</keyword>
<dbReference type="GeneID" id="9229515"/>
<feature type="compositionally biased region" description="Basic and acidic residues" evidence="1">
    <location>
        <begin position="1"/>
        <end position="10"/>
    </location>
</feature>
<gene>
    <name evidence="2" type="ORF">MCYG_03697</name>
</gene>
<accession>C5FJL7</accession>
<name>C5FJL7_ARTOC</name>
<evidence type="ECO:0000313" key="2">
    <source>
        <dbReference type="EMBL" id="EEQ30878.1"/>
    </source>
</evidence>
<dbReference type="VEuPathDB" id="FungiDB:MCYG_03697"/>
<protein>
    <submittedName>
        <fullName evidence="2">Uncharacterized protein</fullName>
    </submittedName>
</protein>
<feature type="compositionally biased region" description="Basic and acidic residues" evidence="1">
    <location>
        <begin position="23"/>
        <end position="51"/>
    </location>
</feature>
<dbReference type="EMBL" id="DS995703">
    <property type="protein sequence ID" value="EEQ30878.1"/>
    <property type="molecule type" value="Genomic_DNA"/>
</dbReference>
<evidence type="ECO:0000313" key="3">
    <source>
        <dbReference type="Proteomes" id="UP000002035"/>
    </source>
</evidence>
<sequence length="168" mass="18808">MSGNFREIRPSSRANSVTGPRSGRADRSTSRGSMKDHALSAHLWGRGDQEQDDPRAHWAIMAYERGGTSGDIFHVRKWDNDYKYERSTRPLETTSSFGRSEHWKPRRLSLEAQLPTGGPMSGSPLPSWAVVLRPMGDLGSQKKVQESAMKGRWMLGSVTDPNAPQWVN</sequence>
<feature type="region of interest" description="Disordered" evidence="1">
    <location>
        <begin position="1"/>
        <end position="51"/>
    </location>
</feature>
<dbReference type="RefSeq" id="XP_002848191.1">
    <property type="nucleotide sequence ID" value="XM_002848145.1"/>
</dbReference>
<reference evidence="3" key="1">
    <citation type="journal article" date="2012" name="MBio">
        <title>Comparative genome analysis of Trichophyton rubrum and related dermatophytes reveals candidate genes involved in infection.</title>
        <authorList>
            <person name="Martinez D.A."/>
            <person name="Oliver B.G."/>
            <person name="Graeser Y."/>
            <person name="Goldberg J.M."/>
            <person name="Li W."/>
            <person name="Martinez-Rossi N.M."/>
            <person name="Monod M."/>
            <person name="Shelest E."/>
            <person name="Barton R.C."/>
            <person name="Birch E."/>
            <person name="Brakhage A.A."/>
            <person name="Chen Z."/>
            <person name="Gurr S.J."/>
            <person name="Heiman D."/>
            <person name="Heitman J."/>
            <person name="Kosti I."/>
            <person name="Rossi A."/>
            <person name="Saif S."/>
            <person name="Samalova M."/>
            <person name="Saunders C.W."/>
            <person name="Shea T."/>
            <person name="Summerbell R.C."/>
            <person name="Xu J."/>
            <person name="Young S."/>
            <person name="Zeng Q."/>
            <person name="Birren B.W."/>
            <person name="Cuomo C.A."/>
            <person name="White T.C."/>
        </authorList>
    </citation>
    <scope>NUCLEOTIDE SEQUENCE [LARGE SCALE GENOMIC DNA]</scope>
    <source>
        <strain evidence="3">ATCC MYA-4605 / CBS 113480</strain>
    </source>
</reference>
<dbReference type="AlphaFoldDB" id="C5FJL7"/>
<proteinExistence type="predicted"/>